<evidence type="ECO:0000313" key="7">
    <source>
        <dbReference type="Proteomes" id="UP001364472"/>
    </source>
</evidence>
<evidence type="ECO:0000259" key="4">
    <source>
        <dbReference type="PROSITE" id="PS51192"/>
    </source>
</evidence>
<dbReference type="RefSeq" id="WP_337334905.1">
    <property type="nucleotide sequence ID" value="NZ_JBBDHC010000006.1"/>
</dbReference>
<name>A0AAW9R4J8_9GAMM</name>
<dbReference type="GO" id="GO:0003676">
    <property type="term" value="F:nucleic acid binding"/>
    <property type="evidence" value="ECO:0007669"/>
    <property type="project" value="InterPro"/>
</dbReference>
<protein>
    <submittedName>
        <fullName evidence="6">DEAD/DEAH box helicase</fullName>
    </submittedName>
</protein>
<dbReference type="GO" id="GO:0036297">
    <property type="term" value="P:interstrand cross-link repair"/>
    <property type="evidence" value="ECO:0007669"/>
    <property type="project" value="TreeGrafter"/>
</dbReference>
<dbReference type="Pfam" id="PF09369">
    <property type="entry name" value="MZB"/>
    <property type="match status" value="1"/>
</dbReference>
<dbReference type="InterPro" id="IPR027417">
    <property type="entry name" value="P-loop_NTPase"/>
</dbReference>
<dbReference type="GO" id="GO:0005524">
    <property type="term" value="F:ATP binding"/>
    <property type="evidence" value="ECO:0007669"/>
    <property type="project" value="UniProtKB-KW"/>
</dbReference>
<evidence type="ECO:0000256" key="2">
    <source>
        <dbReference type="ARBA" id="ARBA00022840"/>
    </source>
</evidence>
<keyword evidence="6" id="KW-0347">Helicase</keyword>
<sequence>MIGDYSRFARSFTSIRAEDLGQGVEQEYASGRFWPEPLIQINPRYSLGRTTAELAAAAELHPVTAKHFPIGLYRHQEQAVAFAGQGESFVVTTGTGSGKSLCFFLPIVDAVLRAKEQDPTPRTRAIVIYPMNALANSQREELIKYLGDNGPVTFARYTGQEDQDERERIKNNPPDILLTNFMMLEMLMTRQSELDTQVIRNCEGLQFLVLDELHTYRGRQGADVAMLVRRVRERMAPERLQCIGTSATMASGGSREDQNRQVAEVASTLFATTIPAFNVVTEDLDRATDPARTAESVAGELTVAINEGIRPDTSDADLRDNPLAIWVETRLGITRDQGHKWIRAKPVTVAKATELLAAEAGADEESAGRALRDLLLIAAIPEGERRAQADGNDRAFFAFRLHQFISGAGVVYTTLDPYGTRPVELEGQQFLPADPAKRLYSTYFCRRCGQDYHPVRLRKDDGGPMLLARDIDDMPRQGDKGEEDSDADDDAQGERLGFLLGDPKPGDLDFTGQIVDYPEAWIETPASGEPRFKRTHRHLEARQLLVEPDGRVGTGRPYWFLPGKFRFCLQCRDVHGAQGKDINRLAALSAEGRSSATTLLTTSVLRWMHGGASNGIDVDKRKLLGFTDNRQDAALQAGHFNDFTFVTLLRGAIFRALREAGGEGLSDSGLGAAVRAALGFDRELARGEDPGESHRREWLQDPAAIGRDLAEAQESLRFILAYRTWYDQRRGWRYTNPNLEELGLLRVSYRDLAELCADVSHFADAPPLLRNASAETRERVFQELFDYMRTGLAVDAAALDKQSLDQCRDESLRLLRDPWGFGREERPLGSRWLFLQPPSGRTLRGKDEELILRGGLQTRLGKTLRNSTLWSDPHAASLNRKDYQALFEAMIRIAKDGGFIRKDDHTLFNVPGFRLNAGRVRFLAGDGGGKRANDFFQAQYATVADVLAQQDRALFALEAREHTAQVSAELRALREIRFRFGLAEQAKLAGDLKAACKEQGEPNRFLPVMFCSPTMELGVDISALNAVYLRNVPPTPANYVQRAGRAGRSGQAALVVTYCAARSPHDQYFFRDPSGMVHGVVRPPLLDLANESLIRSHLQAEWLASTGQALETSIANVVDPGLPNAPVRDALTAAMRTDEVMQLATRRAERILLAMADHLDATSAPWYPGASAFAQEVATSAPAQFNAAFNRWRDLLSSAQRQKQLAQNTLNNLAITDRREREDAQRRDRQANDQISLLLHGKDSFSSDFYTYRYLATEGFLPGYNFPRLPLMAYVPGRADVRSGNVFLQRPRFLALSEFGPRSLVYHEGRAYRVVSARIALSSAEQATAGGLLSTQAARVCAHCGAAHFATHWNDCHSCGMPLADAHKINGLYRIENVDTQPAERITANDEERQRQAFELQTVYEWGIRHGRVEVSTVLAQDGQGDILTLRYGPGATITRVNKGLRRRKNPNQFGFFINPRTGWWVKEEVDEDDNAGHDDRLPPQRIVPFVQDNKNALLMQPQGECAPRTLATLQHALKRGIEAVFQLEEAELLAEPLPSAGERQGVLFYEATEGGAGVLTRLANDPGALAQVARHALRVMHFDIPDAGPLPAPEELRDLPEVKCVAGCYRCLLSYYNQPDHELIDRRDRGVLRLLWRLAQVTTSLQAQPDAPVQPPEAPAAPGWAGQWYAQRAKHGPALPPPATAEADGQVVLHWPDHYAAVALPDTPRELQAAWEDRGYSFIRFPADTAAWPPLFQRLGRLLGL</sequence>
<dbReference type="InterPro" id="IPR011545">
    <property type="entry name" value="DEAD/DEAH_box_helicase_dom"/>
</dbReference>
<dbReference type="InterPro" id="IPR018973">
    <property type="entry name" value="MZB"/>
</dbReference>
<reference evidence="6 7" key="1">
    <citation type="journal article" date="2016" name="Antonie Van Leeuwenhoek">
        <title>Denitratimonas tolerans gen. nov., sp. nov., a denitrifying bacterium isolated from a bioreactor for tannery wastewater treatment.</title>
        <authorList>
            <person name="Han S.I."/>
            <person name="Kim J.O."/>
            <person name="Lee Y.R."/>
            <person name="Ekpeghere K.I."/>
            <person name="Koh S.C."/>
            <person name="Whang K.S."/>
        </authorList>
    </citation>
    <scope>NUCLEOTIDE SEQUENCE [LARGE SCALE GENOMIC DNA]</scope>
    <source>
        <strain evidence="6 7">KACC 17565</strain>
    </source>
</reference>
<dbReference type="EMBL" id="JBBDHC010000006">
    <property type="protein sequence ID" value="MEJ1249191.1"/>
    <property type="molecule type" value="Genomic_DNA"/>
</dbReference>
<dbReference type="Pfam" id="PF00271">
    <property type="entry name" value="Helicase_C"/>
    <property type="match status" value="1"/>
</dbReference>
<dbReference type="SMART" id="SM00490">
    <property type="entry name" value="HELICc"/>
    <property type="match status" value="1"/>
</dbReference>
<keyword evidence="7" id="KW-1185">Reference proteome</keyword>
<dbReference type="GO" id="GO:0043138">
    <property type="term" value="F:3'-5' DNA helicase activity"/>
    <property type="evidence" value="ECO:0007669"/>
    <property type="project" value="TreeGrafter"/>
</dbReference>
<dbReference type="SUPFAM" id="SSF52540">
    <property type="entry name" value="P-loop containing nucleoside triphosphate hydrolases"/>
    <property type="match status" value="2"/>
</dbReference>
<dbReference type="CDD" id="cd17923">
    <property type="entry name" value="DEXHc_Hrq1-like"/>
    <property type="match status" value="1"/>
</dbReference>
<dbReference type="PANTHER" id="PTHR47957:SF3">
    <property type="entry name" value="ATP-DEPENDENT HELICASE HRQ1"/>
    <property type="match status" value="1"/>
</dbReference>
<evidence type="ECO:0000259" key="5">
    <source>
        <dbReference type="PROSITE" id="PS51194"/>
    </source>
</evidence>
<evidence type="ECO:0000256" key="1">
    <source>
        <dbReference type="ARBA" id="ARBA00022741"/>
    </source>
</evidence>
<feature type="compositionally biased region" description="Basic and acidic residues" evidence="3">
    <location>
        <begin position="469"/>
        <end position="480"/>
    </location>
</feature>
<feature type="domain" description="Helicase C-terminal" evidence="5">
    <location>
        <begin position="942"/>
        <end position="1118"/>
    </location>
</feature>
<dbReference type="Gene3D" id="3.40.50.300">
    <property type="entry name" value="P-loop containing nucleotide triphosphate hydrolases"/>
    <property type="match status" value="2"/>
</dbReference>
<organism evidence="6 7">
    <name type="scientific">Denitratimonas tolerans</name>
    <dbReference type="NCBI Taxonomy" id="1338420"/>
    <lineage>
        <taxon>Bacteria</taxon>
        <taxon>Pseudomonadati</taxon>
        <taxon>Pseudomonadota</taxon>
        <taxon>Gammaproteobacteria</taxon>
        <taxon>Lysobacterales</taxon>
        <taxon>Lysobacteraceae</taxon>
        <taxon>Denitratimonas</taxon>
    </lineage>
</organism>
<dbReference type="InterPro" id="IPR014001">
    <property type="entry name" value="Helicase_ATP-bd"/>
</dbReference>
<feature type="domain" description="Helicase ATP-binding" evidence="4">
    <location>
        <begin position="80"/>
        <end position="267"/>
    </location>
</feature>
<keyword evidence="6" id="KW-0378">Hydrolase</keyword>
<evidence type="ECO:0000256" key="3">
    <source>
        <dbReference type="SAM" id="MobiDB-lite"/>
    </source>
</evidence>
<dbReference type="Pfam" id="PF00270">
    <property type="entry name" value="DEAD"/>
    <property type="match status" value="1"/>
</dbReference>
<keyword evidence="1" id="KW-0547">Nucleotide-binding</keyword>
<feature type="region of interest" description="Disordered" evidence="3">
    <location>
        <begin position="467"/>
        <end position="497"/>
    </location>
</feature>
<dbReference type="PROSITE" id="PS51192">
    <property type="entry name" value="HELICASE_ATP_BIND_1"/>
    <property type="match status" value="1"/>
</dbReference>
<dbReference type="PROSITE" id="PS51194">
    <property type="entry name" value="HELICASE_CTER"/>
    <property type="match status" value="1"/>
</dbReference>
<comment type="caution">
    <text evidence="6">The sequence shown here is derived from an EMBL/GenBank/DDBJ whole genome shotgun (WGS) entry which is preliminary data.</text>
</comment>
<accession>A0AAW9R4J8</accession>
<feature type="compositionally biased region" description="Acidic residues" evidence="3">
    <location>
        <begin position="481"/>
        <end position="491"/>
    </location>
</feature>
<dbReference type="SMART" id="SM00487">
    <property type="entry name" value="DEXDc"/>
    <property type="match status" value="1"/>
</dbReference>
<gene>
    <name evidence="6" type="ORF">WB794_05825</name>
</gene>
<evidence type="ECO:0000313" key="6">
    <source>
        <dbReference type="EMBL" id="MEJ1249191.1"/>
    </source>
</evidence>
<dbReference type="InterPro" id="IPR001650">
    <property type="entry name" value="Helicase_C-like"/>
</dbReference>
<dbReference type="Proteomes" id="UP001364472">
    <property type="component" value="Unassembled WGS sequence"/>
</dbReference>
<dbReference type="PANTHER" id="PTHR47957">
    <property type="entry name" value="ATP-DEPENDENT HELICASE HRQ1"/>
    <property type="match status" value="1"/>
</dbReference>
<proteinExistence type="predicted"/>
<keyword evidence="2" id="KW-0067">ATP-binding</keyword>
<dbReference type="GO" id="GO:0006289">
    <property type="term" value="P:nucleotide-excision repair"/>
    <property type="evidence" value="ECO:0007669"/>
    <property type="project" value="TreeGrafter"/>
</dbReference>